<dbReference type="InterPro" id="IPR006016">
    <property type="entry name" value="UspA"/>
</dbReference>
<evidence type="ECO:0000313" key="4">
    <source>
        <dbReference type="Proteomes" id="UP000277424"/>
    </source>
</evidence>
<evidence type="ECO:0000256" key="1">
    <source>
        <dbReference type="ARBA" id="ARBA00008791"/>
    </source>
</evidence>
<proteinExistence type="inferred from homology"/>
<comment type="similarity">
    <text evidence="1">Belongs to the universal stress protein A family.</text>
</comment>
<dbReference type="SUPFAM" id="SSF52402">
    <property type="entry name" value="Adenine nucleotide alpha hydrolases-like"/>
    <property type="match status" value="2"/>
</dbReference>
<dbReference type="Proteomes" id="UP000277424">
    <property type="component" value="Unassembled WGS sequence"/>
</dbReference>
<evidence type="ECO:0000259" key="2">
    <source>
        <dbReference type="Pfam" id="PF00582"/>
    </source>
</evidence>
<comment type="caution">
    <text evidence="3">The sequence shown here is derived from an EMBL/GenBank/DDBJ whole genome shotgun (WGS) entry which is preliminary data.</text>
</comment>
<feature type="domain" description="UspA" evidence="2">
    <location>
        <begin position="204"/>
        <end position="272"/>
    </location>
</feature>
<accession>A0A420WGE8</accession>
<dbReference type="PANTHER" id="PTHR46268:SF15">
    <property type="entry name" value="UNIVERSAL STRESS PROTEIN HP_0031"/>
    <property type="match status" value="1"/>
</dbReference>
<dbReference type="PANTHER" id="PTHR46268">
    <property type="entry name" value="STRESS RESPONSE PROTEIN NHAX"/>
    <property type="match status" value="1"/>
</dbReference>
<dbReference type="RefSeq" id="WP_183077937.1">
    <property type="nucleotide sequence ID" value="NZ_RBIG01000002.1"/>
</dbReference>
<reference evidence="3 4" key="1">
    <citation type="submission" date="2018-10" db="EMBL/GenBank/DDBJ databases">
        <title>Comparative analysis of microorganisms from saline springs in Andes Mountain Range, Colombia.</title>
        <authorList>
            <person name="Rubin E."/>
        </authorList>
    </citation>
    <scope>NUCLEOTIDE SEQUENCE [LARGE SCALE GENOMIC DNA]</scope>
    <source>
        <strain evidence="3 4">USBA 36</strain>
    </source>
</reference>
<dbReference type="AlphaFoldDB" id="A0A420WGE8"/>
<dbReference type="CDD" id="cd00293">
    <property type="entry name" value="USP-like"/>
    <property type="match status" value="1"/>
</dbReference>
<evidence type="ECO:0000313" key="3">
    <source>
        <dbReference type="EMBL" id="RKQ70036.1"/>
    </source>
</evidence>
<protein>
    <submittedName>
        <fullName evidence="3">Nucleotide-binding universal stress UspA family protein</fullName>
    </submittedName>
</protein>
<gene>
    <name evidence="3" type="ORF">BCL74_1972</name>
</gene>
<dbReference type="Gene3D" id="3.40.50.12370">
    <property type="match status" value="1"/>
</dbReference>
<dbReference type="Pfam" id="PF00582">
    <property type="entry name" value="Usp"/>
    <property type="match status" value="1"/>
</dbReference>
<sequence length="273" mass="28998">MSIKTIVVTITEADEAARVVGTALDLAERLDAHLVGVGVKRPIAVPVYSMGAIPDTVLEQLDSAEDERLGKLREAFQHQVKLADWAARSDWRVYAAPMAMAVAEAARCADLIVIGQPVDDNVPDDVAMLAGDLVMNASTPILMVPNIGAKPIAGGEALVGWNGGREAARALHDALPMLRLAGKVTLVTVGGDAVVSGEEAAEYLARHDLKVTLQHEPSTELDPGDVLLNLAADRDARLIVIGAYGHSRLREYVLGGSTRTILDHMTVPVVLSR</sequence>
<dbReference type="EMBL" id="RBIG01000002">
    <property type="protein sequence ID" value="RKQ70036.1"/>
    <property type="molecule type" value="Genomic_DNA"/>
</dbReference>
<organism evidence="3 4">
    <name type="scientific">Oceanibaculum indicum</name>
    <dbReference type="NCBI Taxonomy" id="526216"/>
    <lineage>
        <taxon>Bacteria</taxon>
        <taxon>Pseudomonadati</taxon>
        <taxon>Pseudomonadota</taxon>
        <taxon>Alphaproteobacteria</taxon>
        <taxon>Rhodospirillales</taxon>
        <taxon>Oceanibaculaceae</taxon>
        <taxon>Oceanibaculum</taxon>
    </lineage>
</organism>
<name>A0A420WGE8_9PROT</name>